<dbReference type="OrthoDB" id="9785398at2"/>
<keyword evidence="1" id="KW-0456">Lyase</keyword>
<proteinExistence type="predicted"/>
<accession>A0A3N1KW67</accession>
<dbReference type="EMBL" id="RJKX01000016">
    <property type="protein sequence ID" value="ROP83672.1"/>
    <property type="molecule type" value="Genomic_DNA"/>
</dbReference>
<comment type="caution">
    <text evidence="1">The sequence shown here is derived from an EMBL/GenBank/DDBJ whole genome shotgun (WGS) entry which is preliminary data.</text>
</comment>
<sequence length="272" mass="27829">MRDREAQARAFHALHGEGQFLILANAWDSGSARLIESLGATAIATTSSGVSWARGYADGHALPIPTMLATIADIARVIQVPLTTDIEGGFSDDPTAVGKLVGEVIAAGAVGVNLEDGSTAPEAFAAKIRAAKEAGANAGVDIFVNARTDVFLRGLAPEGQRVEEVLRRAALYKAAGADGLFVPGAKVDADVAAIAAGCGLPLNIMSQPGVPPAARLRELGARRLSAGGAIAQSVLTAAADLARAFLADGDSDAVTRRAMPYVELQKLNAPRG</sequence>
<organism evidence="1 2">
    <name type="scientific">Stella humosa</name>
    <dbReference type="NCBI Taxonomy" id="94"/>
    <lineage>
        <taxon>Bacteria</taxon>
        <taxon>Pseudomonadati</taxon>
        <taxon>Pseudomonadota</taxon>
        <taxon>Alphaproteobacteria</taxon>
        <taxon>Rhodospirillales</taxon>
        <taxon>Stellaceae</taxon>
        <taxon>Stella</taxon>
    </lineage>
</organism>
<gene>
    <name evidence="1" type="ORF">EDC65_4321</name>
</gene>
<dbReference type="AlphaFoldDB" id="A0A3N1KW67"/>
<dbReference type="PANTHER" id="PTHR42905:SF16">
    <property type="entry name" value="CARBOXYPHOSPHONOENOLPYRUVATE PHOSPHONOMUTASE-LIKE PROTEIN (AFU_ORTHOLOGUE AFUA_5G07230)"/>
    <property type="match status" value="1"/>
</dbReference>
<evidence type="ECO:0000313" key="1">
    <source>
        <dbReference type="EMBL" id="ROP83672.1"/>
    </source>
</evidence>
<protein>
    <submittedName>
        <fullName evidence="1">2-methylisocitrate lyase-like PEP mutase family enzyme</fullName>
    </submittedName>
</protein>
<dbReference type="PANTHER" id="PTHR42905">
    <property type="entry name" value="PHOSPHOENOLPYRUVATE CARBOXYLASE"/>
    <property type="match status" value="1"/>
</dbReference>
<dbReference type="GO" id="GO:0016829">
    <property type="term" value="F:lyase activity"/>
    <property type="evidence" value="ECO:0007669"/>
    <property type="project" value="UniProtKB-KW"/>
</dbReference>
<dbReference type="RefSeq" id="WP_123693918.1">
    <property type="nucleotide sequence ID" value="NZ_AP019700.1"/>
</dbReference>
<dbReference type="InterPro" id="IPR040442">
    <property type="entry name" value="Pyrv_kinase-like_dom_sf"/>
</dbReference>
<dbReference type="CDD" id="cd00377">
    <property type="entry name" value="ICL_PEPM"/>
    <property type="match status" value="1"/>
</dbReference>
<evidence type="ECO:0000313" key="2">
    <source>
        <dbReference type="Proteomes" id="UP000278222"/>
    </source>
</evidence>
<reference evidence="1 2" key="1">
    <citation type="submission" date="2018-11" db="EMBL/GenBank/DDBJ databases">
        <title>Genomic Encyclopedia of Type Strains, Phase IV (KMG-IV): sequencing the most valuable type-strain genomes for metagenomic binning, comparative biology and taxonomic classification.</title>
        <authorList>
            <person name="Goeker M."/>
        </authorList>
    </citation>
    <scope>NUCLEOTIDE SEQUENCE [LARGE SCALE GENOMIC DNA]</scope>
    <source>
        <strain evidence="1 2">DSM 5900</strain>
    </source>
</reference>
<keyword evidence="2" id="KW-1185">Reference proteome</keyword>
<dbReference type="SUPFAM" id="SSF51621">
    <property type="entry name" value="Phosphoenolpyruvate/pyruvate domain"/>
    <property type="match status" value="1"/>
</dbReference>
<dbReference type="Proteomes" id="UP000278222">
    <property type="component" value="Unassembled WGS sequence"/>
</dbReference>
<dbReference type="Pfam" id="PF13714">
    <property type="entry name" value="PEP_mutase"/>
    <property type="match status" value="1"/>
</dbReference>
<dbReference type="InterPro" id="IPR039556">
    <property type="entry name" value="ICL/PEPM"/>
</dbReference>
<dbReference type="InterPro" id="IPR015813">
    <property type="entry name" value="Pyrv/PenolPyrv_kinase-like_dom"/>
</dbReference>
<dbReference type="Gene3D" id="3.20.20.60">
    <property type="entry name" value="Phosphoenolpyruvate-binding domains"/>
    <property type="match status" value="1"/>
</dbReference>
<name>A0A3N1KW67_9PROT</name>